<keyword evidence="5" id="KW-0732">Signal</keyword>
<dbReference type="GO" id="GO:0016020">
    <property type="term" value="C:membrane"/>
    <property type="evidence" value="ECO:0007669"/>
    <property type="project" value="UniProtKB-SubCell"/>
</dbReference>
<evidence type="ECO:0000256" key="5">
    <source>
        <dbReference type="ARBA" id="ARBA00022729"/>
    </source>
</evidence>
<dbReference type="Gene3D" id="3.80.10.10">
    <property type="entry name" value="Ribonuclease Inhibitor"/>
    <property type="match status" value="2"/>
</dbReference>
<dbReference type="STRING" id="4615.A0A199UZ81"/>
<dbReference type="Pfam" id="PF00560">
    <property type="entry name" value="LRR_1"/>
    <property type="match status" value="7"/>
</dbReference>
<dbReference type="InterPro" id="IPR013210">
    <property type="entry name" value="LRR_N_plant-typ"/>
</dbReference>
<dbReference type="AlphaFoldDB" id="A0A199UZ81"/>
<keyword evidence="6" id="KW-0677">Repeat</keyword>
<sequence length="577" mass="64560">MSSSLEVIDLSYNQIKGKLPLSLNRVMLRYLNLSSNQFEGPLPALLQTPTVLDLSNNFFTGPIPNSTLSSLEYLLLSNNSFDGNVPVSLCESTSLLVLDISNNKLSGEIPPCLGMLQDQLFVLDTMNNNLSGQIPASLGKQTDLSILNLRNNSFLRSNAFLGSIPSEIVRLGYLRILDLSHNNLSGTIPQSIGKLSSTASEKGIPEDYIRYLEDESDEGLMGSLYFVVKGVTRDYAKLLYLFESIDLSCNDLYGEIPDEIRDLRALQNLNFSMNHLTGHIPDQIGKMHALESLDVAMNNLSGTIPQRKIPSGYQLQTLDDPSIYIGNPYLCGPPTTQSCSSNETTHVVGKKSHGRFERLGLYVSVVLGFIIGFWIFCGVLLLSRSLRISYFSAIDRTYDRLYVAVALTLIRFRRRFGEVLNILSTKGIQAFVASGCFETERNALLAFKADLIDPRNRLASWKSQNCCTWKGVVCSNTSGHILKLNLRLMMHGGGFGCHIEVESSWRPQLSLERRQLRAGDLLERVCVVLNFAENKHKKQQRKRSDEPQFGIELGFVKRTTCDRDVNWDTIRKSKYLA</sequence>
<dbReference type="FunFam" id="3.80.10.10:FF:000041">
    <property type="entry name" value="LRR receptor-like serine/threonine-protein kinase ERECTA"/>
    <property type="match status" value="1"/>
</dbReference>
<protein>
    <submittedName>
        <fullName evidence="12">LRR receptor-like serine/threonine-protein kinase ERL2</fullName>
    </submittedName>
</protein>
<keyword evidence="4 10" id="KW-0812">Transmembrane</keyword>
<gene>
    <name evidence="12" type="ORF">ACMD2_24938</name>
</gene>
<evidence type="ECO:0000256" key="8">
    <source>
        <dbReference type="ARBA" id="ARBA00023136"/>
    </source>
</evidence>
<evidence type="ECO:0000256" key="10">
    <source>
        <dbReference type="SAM" id="Phobius"/>
    </source>
</evidence>
<keyword evidence="7 10" id="KW-1133">Transmembrane helix</keyword>
<comment type="subcellular location">
    <subcellularLocation>
        <location evidence="1">Membrane</location>
        <topology evidence="1">Single-pass type I membrane protein</topology>
    </subcellularLocation>
</comment>
<dbReference type="GO" id="GO:0016301">
    <property type="term" value="F:kinase activity"/>
    <property type="evidence" value="ECO:0007669"/>
    <property type="project" value="UniProtKB-KW"/>
</dbReference>
<keyword evidence="3" id="KW-0433">Leucine-rich repeat</keyword>
<feature type="domain" description="Leucine-rich repeat-containing N-terminal plant-type" evidence="11">
    <location>
        <begin position="439"/>
        <end position="475"/>
    </location>
</feature>
<evidence type="ECO:0000256" key="1">
    <source>
        <dbReference type="ARBA" id="ARBA00004479"/>
    </source>
</evidence>
<evidence type="ECO:0000313" key="13">
    <source>
        <dbReference type="Proteomes" id="UP000092600"/>
    </source>
</evidence>
<dbReference type="InterPro" id="IPR046956">
    <property type="entry name" value="RLP23-like"/>
</dbReference>
<dbReference type="PANTHER" id="PTHR48063:SF112">
    <property type="entry name" value="RECEPTOR LIKE PROTEIN 30-LIKE"/>
    <property type="match status" value="1"/>
</dbReference>
<dbReference type="SUPFAM" id="SSF52058">
    <property type="entry name" value="L domain-like"/>
    <property type="match status" value="1"/>
</dbReference>
<evidence type="ECO:0000259" key="11">
    <source>
        <dbReference type="Pfam" id="PF08263"/>
    </source>
</evidence>
<evidence type="ECO:0000256" key="7">
    <source>
        <dbReference type="ARBA" id="ARBA00022989"/>
    </source>
</evidence>
<keyword evidence="2" id="KW-0597">Phosphoprotein</keyword>
<feature type="transmembrane region" description="Helical" evidence="10">
    <location>
        <begin position="359"/>
        <end position="382"/>
    </location>
</feature>
<keyword evidence="12" id="KW-0675">Receptor</keyword>
<dbReference type="Proteomes" id="UP000092600">
    <property type="component" value="Unassembled WGS sequence"/>
</dbReference>
<dbReference type="InterPro" id="IPR001611">
    <property type="entry name" value="Leu-rich_rpt"/>
</dbReference>
<dbReference type="PANTHER" id="PTHR48063">
    <property type="entry name" value="LRR RECEPTOR-LIKE KINASE"/>
    <property type="match status" value="1"/>
</dbReference>
<reference evidence="12 13" key="1">
    <citation type="journal article" date="2016" name="DNA Res.">
        <title>The draft genome of MD-2 pineapple using hybrid error correction of long reads.</title>
        <authorList>
            <person name="Redwan R.M."/>
            <person name="Saidin A."/>
            <person name="Kumar S.V."/>
        </authorList>
    </citation>
    <scope>NUCLEOTIDE SEQUENCE [LARGE SCALE GENOMIC DNA]</scope>
    <source>
        <strain evidence="13">cv. MD2</strain>
        <tissue evidence="12">Leaf</tissue>
    </source>
</reference>
<evidence type="ECO:0000313" key="12">
    <source>
        <dbReference type="EMBL" id="OAY69931.1"/>
    </source>
</evidence>
<dbReference type="FunFam" id="3.80.10.10:FF:000722">
    <property type="entry name" value="Leucine-rich repeat receptor-like protein kinase"/>
    <property type="match status" value="1"/>
</dbReference>
<dbReference type="InterPro" id="IPR032675">
    <property type="entry name" value="LRR_dom_sf"/>
</dbReference>
<keyword evidence="9" id="KW-0325">Glycoprotein</keyword>
<dbReference type="EMBL" id="LSRQ01004141">
    <property type="protein sequence ID" value="OAY69931.1"/>
    <property type="molecule type" value="Genomic_DNA"/>
</dbReference>
<evidence type="ECO:0000256" key="4">
    <source>
        <dbReference type="ARBA" id="ARBA00022692"/>
    </source>
</evidence>
<proteinExistence type="predicted"/>
<dbReference type="Pfam" id="PF08263">
    <property type="entry name" value="LRRNT_2"/>
    <property type="match status" value="1"/>
</dbReference>
<comment type="caution">
    <text evidence="12">The sequence shown here is derived from an EMBL/GenBank/DDBJ whole genome shotgun (WGS) entry which is preliminary data.</text>
</comment>
<evidence type="ECO:0000256" key="9">
    <source>
        <dbReference type="ARBA" id="ARBA00023180"/>
    </source>
</evidence>
<organism evidence="12 13">
    <name type="scientific">Ananas comosus</name>
    <name type="common">Pineapple</name>
    <name type="synonym">Ananas ananas</name>
    <dbReference type="NCBI Taxonomy" id="4615"/>
    <lineage>
        <taxon>Eukaryota</taxon>
        <taxon>Viridiplantae</taxon>
        <taxon>Streptophyta</taxon>
        <taxon>Embryophyta</taxon>
        <taxon>Tracheophyta</taxon>
        <taxon>Spermatophyta</taxon>
        <taxon>Magnoliopsida</taxon>
        <taxon>Liliopsida</taxon>
        <taxon>Poales</taxon>
        <taxon>Bromeliaceae</taxon>
        <taxon>Bromelioideae</taxon>
        <taxon>Ananas</taxon>
    </lineage>
</organism>
<keyword evidence="8 10" id="KW-0472">Membrane</keyword>
<evidence type="ECO:0000256" key="2">
    <source>
        <dbReference type="ARBA" id="ARBA00022553"/>
    </source>
</evidence>
<accession>A0A199UZ81</accession>
<name>A0A199UZ81_ANACO</name>
<dbReference type="PRINTS" id="PR00019">
    <property type="entry name" value="LEURICHRPT"/>
</dbReference>
<evidence type="ECO:0000256" key="6">
    <source>
        <dbReference type="ARBA" id="ARBA00022737"/>
    </source>
</evidence>
<evidence type="ECO:0000256" key="3">
    <source>
        <dbReference type="ARBA" id="ARBA00022614"/>
    </source>
</evidence>
<keyword evidence="12" id="KW-0808">Transferase</keyword>
<keyword evidence="12" id="KW-0418">Kinase</keyword>